<evidence type="ECO:0000313" key="2">
    <source>
        <dbReference type="Proteomes" id="UP000094936"/>
    </source>
</evidence>
<comment type="caution">
    <text evidence="1">The sequence shown here is derived from an EMBL/GenBank/DDBJ whole genome shotgun (WGS) entry which is preliminary data.</text>
</comment>
<organism evidence="1 2">
    <name type="scientific">Veronia pacifica</name>
    <dbReference type="NCBI Taxonomy" id="1080227"/>
    <lineage>
        <taxon>Bacteria</taxon>
        <taxon>Pseudomonadati</taxon>
        <taxon>Pseudomonadota</taxon>
        <taxon>Gammaproteobacteria</taxon>
        <taxon>Vibrionales</taxon>
        <taxon>Vibrionaceae</taxon>
        <taxon>Veronia</taxon>
    </lineage>
</organism>
<sequence length="60" mass="6885">MTFSMLDTLLLLSLVFTQRASVEGRFKKDWIELISAAVLGVGLYFSIKELIGIEEFIFHF</sequence>
<dbReference type="EMBL" id="LYBM01000088">
    <property type="protein sequence ID" value="ODA28355.1"/>
    <property type="molecule type" value="Genomic_DNA"/>
</dbReference>
<name>A0A1C3E529_9GAMM</name>
<gene>
    <name evidence="1" type="ORF">A8L45_23095</name>
</gene>
<protein>
    <submittedName>
        <fullName evidence="1">Uncharacterized protein</fullName>
    </submittedName>
</protein>
<keyword evidence="2" id="KW-1185">Reference proteome</keyword>
<accession>A0A1C3E529</accession>
<proteinExistence type="predicted"/>
<dbReference type="Proteomes" id="UP000094936">
    <property type="component" value="Unassembled WGS sequence"/>
</dbReference>
<dbReference type="AlphaFoldDB" id="A0A1C3E529"/>
<evidence type="ECO:0000313" key="1">
    <source>
        <dbReference type="EMBL" id="ODA28355.1"/>
    </source>
</evidence>
<reference evidence="1 2" key="1">
    <citation type="submission" date="2016-05" db="EMBL/GenBank/DDBJ databases">
        <title>Genomic Taxonomy of the Vibrionaceae.</title>
        <authorList>
            <person name="Gomez-Gil B."/>
            <person name="Enciso-Ibarra J."/>
        </authorList>
    </citation>
    <scope>NUCLEOTIDE SEQUENCE [LARGE SCALE GENOMIC DNA]</scope>
    <source>
        <strain evidence="1 2">CAIM 1920</strain>
    </source>
</reference>